<accession>G3VMX6</accession>
<dbReference type="FunCoup" id="G3VMX6">
    <property type="interactions" value="165"/>
</dbReference>
<evidence type="ECO:0000256" key="2">
    <source>
        <dbReference type="ARBA" id="ARBA00009122"/>
    </source>
</evidence>
<evidence type="ECO:0000256" key="3">
    <source>
        <dbReference type="ARBA" id="ARBA00022525"/>
    </source>
</evidence>
<keyword evidence="3" id="KW-0964">Secreted</keyword>
<dbReference type="GO" id="GO:0005615">
    <property type="term" value="C:extracellular space"/>
    <property type="evidence" value="ECO:0007669"/>
    <property type="project" value="Ensembl"/>
</dbReference>
<protein>
    <submittedName>
        <fullName evidence="7">Chromosome 6 open reading frame 58</fullName>
    </submittedName>
</protein>
<dbReference type="GeneTree" id="ENSGT00390000004904"/>
<dbReference type="PANTHER" id="PTHR18820:SF1">
    <property type="entry name" value="PROTEIN LEG1 HOMOLOG"/>
    <property type="match status" value="1"/>
</dbReference>
<dbReference type="AlphaFoldDB" id="G3VMX6"/>
<organism evidence="7 8">
    <name type="scientific">Sarcophilus harrisii</name>
    <name type="common">Tasmanian devil</name>
    <name type="synonym">Sarcophilus laniarius</name>
    <dbReference type="NCBI Taxonomy" id="9305"/>
    <lineage>
        <taxon>Eukaryota</taxon>
        <taxon>Metazoa</taxon>
        <taxon>Chordata</taxon>
        <taxon>Craniata</taxon>
        <taxon>Vertebrata</taxon>
        <taxon>Euteleostomi</taxon>
        <taxon>Mammalia</taxon>
        <taxon>Metatheria</taxon>
        <taxon>Dasyuromorphia</taxon>
        <taxon>Dasyuridae</taxon>
        <taxon>Sarcophilus</taxon>
    </lineage>
</organism>
<name>G3VMX6_SARHA</name>
<keyword evidence="5" id="KW-0325">Glycoprotein</keyword>
<evidence type="ECO:0000256" key="1">
    <source>
        <dbReference type="ARBA" id="ARBA00004613"/>
    </source>
</evidence>
<reference evidence="7" key="2">
    <citation type="submission" date="2025-08" db="UniProtKB">
        <authorList>
            <consortium name="Ensembl"/>
        </authorList>
    </citation>
    <scope>IDENTIFICATION</scope>
</reference>
<feature type="chain" id="PRO_5029757927" evidence="6">
    <location>
        <begin position="19"/>
        <end position="334"/>
    </location>
</feature>
<gene>
    <name evidence="7" type="primary">C6orf58</name>
</gene>
<comment type="similarity">
    <text evidence="2">Belongs to the LEG1 family.</text>
</comment>
<dbReference type="InParanoid" id="G3VMX6"/>
<reference evidence="7" key="3">
    <citation type="submission" date="2025-09" db="UniProtKB">
        <authorList>
            <consortium name="Ensembl"/>
        </authorList>
    </citation>
    <scope>IDENTIFICATION</scope>
</reference>
<sequence length="334" mass="38451">MMFLLPSLLCALAGFVSAFLVETSTLTDLYPPLWKDCPSQFSDYKIENGVYTIDPWLYPERMGMYKILVTFTAKYFERFGPNNEKNILWGLPLQCGWQFKTGRLTDPTNVTECGRENGDHMCISVNSWWACLNYYLSALPFLSAIESGALGISSDQVTLLPPPKDQMHFCYNVTTCRSSFPDAMTKWNTYFQQAKNLSTTLDDLMKYLWIAHEATLETARNTFDNRYQYYSKPESDFEKSWATAVNYIAAIRFETSLIKTHKFQTALPPRLLNSGDQPPLIKDFTDCQNRVLFLLNLLYETDDSSGHKFLLLFKNVMTSKILRKIVNSAMNRLL</sequence>
<evidence type="ECO:0000256" key="4">
    <source>
        <dbReference type="ARBA" id="ARBA00022729"/>
    </source>
</evidence>
<keyword evidence="8" id="KW-1185">Reference proteome</keyword>
<evidence type="ECO:0000313" key="7">
    <source>
        <dbReference type="Ensembl" id="ENSSHAP00000004531.2"/>
    </source>
</evidence>
<comment type="subcellular location">
    <subcellularLocation>
        <location evidence="1">Secreted</location>
    </subcellularLocation>
</comment>
<dbReference type="PANTHER" id="PTHR18820">
    <property type="entry name" value="LEG1"/>
    <property type="match status" value="1"/>
</dbReference>
<evidence type="ECO:0000256" key="5">
    <source>
        <dbReference type="ARBA" id="ARBA00023180"/>
    </source>
</evidence>
<proteinExistence type="inferred from homology"/>
<evidence type="ECO:0000313" key="8">
    <source>
        <dbReference type="Proteomes" id="UP000007648"/>
    </source>
</evidence>
<evidence type="ECO:0000256" key="6">
    <source>
        <dbReference type="SAM" id="SignalP"/>
    </source>
</evidence>
<reference evidence="7 8" key="1">
    <citation type="journal article" date="2011" name="Proc. Natl. Acad. Sci. U.S.A.">
        <title>Genetic diversity and population structure of the endangered marsupial Sarcophilus harrisii (Tasmanian devil).</title>
        <authorList>
            <person name="Miller W."/>
            <person name="Hayes V.M."/>
            <person name="Ratan A."/>
            <person name="Petersen D.C."/>
            <person name="Wittekindt N.E."/>
            <person name="Miller J."/>
            <person name="Walenz B."/>
            <person name="Knight J."/>
            <person name="Qi J."/>
            <person name="Zhao F."/>
            <person name="Wang Q."/>
            <person name="Bedoya-Reina O.C."/>
            <person name="Katiyar N."/>
            <person name="Tomsho L.P."/>
            <person name="Kasson L.M."/>
            <person name="Hardie R.A."/>
            <person name="Woodbridge P."/>
            <person name="Tindall E.A."/>
            <person name="Bertelsen M.F."/>
            <person name="Dixon D."/>
            <person name="Pyecroft S."/>
            <person name="Helgen K.M."/>
            <person name="Lesk A.M."/>
            <person name="Pringle T.H."/>
            <person name="Patterson N."/>
            <person name="Zhang Y."/>
            <person name="Kreiss A."/>
            <person name="Woods G.M."/>
            <person name="Jones M.E."/>
            <person name="Schuster S.C."/>
        </authorList>
    </citation>
    <scope>NUCLEOTIDE SEQUENCE [LARGE SCALE GENOMIC DNA]</scope>
</reference>
<dbReference type="Proteomes" id="UP000007648">
    <property type="component" value="Unassembled WGS sequence"/>
</dbReference>
<feature type="signal peptide" evidence="6">
    <location>
        <begin position="1"/>
        <end position="18"/>
    </location>
</feature>
<keyword evidence="4 6" id="KW-0732">Signal</keyword>
<dbReference type="Pfam" id="PF05612">
    <property type="entry name" value="Leg1"/>
    <property type="match status" value="1"/>
</dbReference>
<dbReference type="InterPro" id="IPR008499">
    <property type="entry name" value="Leg1"/>
</dbReference>
<dbReference type="OrthoDB" id="17046at2759"/>
<dbReference type="Ensembl" id="ENSSHAT00000004579.2">
    <property type="protein sequence ID" value="ENSSHAP00000004531.2"/>
    <property type="gene ID" value="ENSSHAG00000003986.2"/>
</dbReference>